<keyword evidence="6" id="KW-1185">Reference proteome</keyword>
<proteinExistence type="predicted"/>
<feature type="domain" description="HTH luxR-type" evidence="4">
    <location>
        <begin position="213"/>
        <end position="277"/>
    </location>
</feature>
<evidence type="ECO:0000313" key="6">
    <source>
        <dbReference type="Proteomes" id="UP000315440"/>
    </source>
</evidence>
<dbReference type="PROSITE" id="PS50043">
    <property type="entry name" value="HTH_LUXR_2"/>
    <property type="match status" value="1"/>
</dbReference>
<accession>A0A5C5ZSY0</accession>
<dbReference type="PANTHER" id="PTHR44688:SF16">
    <property type="entry name" value="DNA-BINDING TRANSCRIPTIONAL ACTIVATOR DEVR_DOSR"/>
    <property type="match status" value="1"/>
</dbReference>
<evidence type="ECO:0000256" key="2">
    <source>
        <dbReference type="ARBA" id="ARBA00023125"/>
    </source>
</evidence>
<gene>
    <name evidence="5" type="ORF">Mal64_05520</name>
</gene>
<organism evidence="5 6">
    <name type="scientific">Pseudobythopirellula maris</name>
    <dbReference type="NCBI Taxonomy" id="2527991"/>
    <lineage>
        <taxon>Bacteria</taxon>
        <taxon>Pseudomonadati</taxon>
        <taxon>Planctomycetota</taxon>
        <taxon>Planctomycetia</taxon>
        <taxon>Pirellulales</taxon>
        <taxon>Lacipirellulaceae</taxon>
        <taxon>Pseudobythopirellula</taxon>
    </lineage>
</organism>
<dbReference type="Proteomes" id="UP000315440">
    <property type="component" value="Unassembled WGS sequence"/>
</dbReference>
<keyword evidence="3" id="KW-0804">Transcription</keyword>
<evidence type="ECO:0000256" key="1">
    <source>
        <dbReference type="ARBA" id="ARBA00023015"/>
    </source>
</evidence>
<name>A0A5C5ZSY0_9BACT</name>
<protein>
    <submittedName>
        <fullName evidence="5">Transcriptional regulator NarL</fullName>
    </submittedName>
</protein>
<evidence type="ECO:0000256" key="3">
    <source>
        <dbReference type="ARBA" id="ARBA00023163"/>
    </source>
</evidence>
<evidence type="ECO:0000259" key="4">
    <source>
        <dbReference type="PROSITE" id="PS50043"/>
    </source>
</evidence>
<dbReference type="InterPro" id="IPR036388">
    <property type="entry name" value="WH-like_DNA-bd_sf"/>
</dbReference>
<dbReference type="CDD" id="cd06170">
    <property type="entry name" value="LuxR_C_like"/>
    <property type="match status" value="1"/>
</dbReference>
<dbReference type="AlphaFoldDB" id="A0A5C5ZSY0"/>
<evidence type="ECO:0000313" key="5">
    <source>
        <dbReference type="EMBL" id="TWT90168.1"/>
    </source>
</evidence>
<keyword evidence="1" id="KW-0805">Transcription regulation</keyword>
<dbReference type="SMART" id="SM00421">
    <property type="entry name" value="HTH_LUXR"/>
    <property type="match status" value="1"/>
</dbReference>
<keyword evidence="2" id="KW-0238">DNA-binding</keyword>
<dbReference type="OrthoDB" id="275810at2"/>
<dbReference type="InterPro" id="IPR016032">
    <property type="entry name" value="Sig_transdc_resp-reg_C-effctor"/>
</dbReference>
<comment type="caution">
    <text evidence="5">The sequence shown here is derived from an EMBL/GenBank/DDBJ whole genome shotgun (WGS) entry which is preliminary data.</text>
</comment>
<dbReference type="PRINTS" id="PR00038">
    <property type="entry name" value="HTHLUXR"/>
</dbReference>
<dbReference type="Gene3D" id="1.10.10.10">
    <property type="entry name" value="Winged helix-like DNA-binding domain superfamily/Winged helix DNA-binding domain"/>
    <property type="match status" value="1"/>
</dbReference>
<dbReference type="EMBL" id="SJPQ01000001">
    <property type="protein sequence ID" value="TWT90168.1"/>
    <property type="molecule type" value="Genomic_DNA"/>
</dbReference>
<dbReference type="PANTHER" id="PTHR44688">
    <property type="entry name" value="DNA-BINDING TRANSCRIPTIONAL ACTIVATOR DEVR_DOSR"/>
    <property type="match status" value="1"/>
</dbReference>
<dbReference type="GO" id="GO:0006355">
    <property type="term" value="P:regulation of DNA-templated transcription"/>
    <property type="evidence" value="ECO:0007669"/>
    <property type="project" value="InterPro"/>
</dbReference>
<dbReference type="GO" id="GO:0003677">
    <property type="term" value="F:DNA binding"/>
    <property type="evidence" value="ECO:0007669"/>
    <property type="project" value="UniProtKB-KW"/>
</dbReference>
<dbReference type="Pfam" id="PF00196">
    <property type="entry name" value="GerE"/>
    <property type="match status" value="1"/>
</dbReference>
<dbReference type="SUPFAM" id="SSF46894">
    <property type="entry name" value="C-terminal effector domain of the bipartite response regulators"/>
    <property type="match status" value="1"/>
</dbReference>
<reference evidence="5 6" key="1">
    <citation type="submission" date="2019-02" db="EMBL/GenBank/DDBJ databases">
        <title>Deep-cultivation of Planctomycetes and their phenomic and genomic characterization uncovers novel biology.</title>
        <authorList>
            <person name="Wiegand S."/>
            <person name="Jogler M."/>
            <person name="Boedeker C."/>
            <person name="Pinto D."/>
            <person name="Vollmers J."/>
            <person name="Rivas-Marin E."/>
            <person name="Kohn T."/>
            <person name="Peeters S.H."/>
            <person name="Heuer A."/>
            <person name="Rast P."/>
            <person name="Oberbeckmann S."/>
            <person name="Bunk B."/>
            <person name="Jeske O."/>
            <person name="Meyerdierks A."/>
            <person name="Storesund J.E."/>
            <person name="Kallscheuer N."/>
            <person name="Luecker S."/>
            <person name="Lage O.M."/>
            <person name="Pohl T."/>
            <person name="Merkel B.J."/>
            <person name="Hornburger P."/>
            <person name="Mueller R.-W."/>
            <person name="Bruemmer F."/>
            <person name="Labrenz M."/>
            <person name="Spormann A.M."/>
            <person name="Op Den Camp H."/>
            <person name="Overmann J."/>
            <person name="Amann R."/>
            <person name="Jetten M.S.M."/>
            <person name="Mascher T."/>
            <person name="Medema M.H."/>
            <person name="Devos D.P."/>
            <person name="Kaster A.-K."/>
            <person name="Ovreas L."/>
            <person name="Rohde M."/>
            <person name="Galperin M.Y."/>
            <person name="Jogler C."/>
        </authorList>
    </citation>
    <scope>NUCLEOTIDE SEQUENCE [LARGE SCALE GENOMIC DNA]</scope>
    <source>
        <strain evidence="5 6">Mal64</strain>
    </source>
</reference>
<dbReference type="InterPro" id="IPR000792">
    <property type="entry name" value="Tscrpt_reg_LuxR_C"/>
</dbReference>
<sequence length="277" mass="29973">MRTIARIAIANRILNCTNCSETLADAGDVIDFLGAAMLCGSTTTIRLASFAQDALGWLPDRAFLHGHAFNRDESGLWSSSQKFLVSHSKAVEAFQAISGSPAYVEALTPVFGWGERSLANGAMQPVVATAVEAVGAERLYASELGRLRREAGIEDVLTAAWKVDEGKYLLIGLGRELDSSPYSDDERCKLRLLARGMAPILKGGASHASKGVSLSKAYNLTKAEAEVLEHALRGLTEKQIAEQLDRSHHTIHSHLKRIYKRFGVTSRAELLALALEG</sequence>